<keyword evidence="4" id="KW-0449">Lipoprotein</keyword>
<evidence type="ECO:0000256" key="2">
    <source>
        <dbReference type="SAM" id="Phobius"/>
    </source>
</evidence>
<feature type="domain" description="Putative host cell surface-exposed lipoprotein Ltp-like HTH region" evidence="3">
    <location>
        <begin position="148"/>
        <end position="190"/>
    </location>
</feature>
<name>A0A2M9D3R5_9MICO</name>
<protein>
    <submittedName>
        <fullName evidence="4">Host cell surface-exposed lipoprotein</fullName>
    </submittedName>
</protein>
<dbReference type="InterPro" id="IPR036388">
    <property type="entry name" value="WH-like_DNA-bd_sf"/>
</dbReference>
<feature type="region of interest" description="Disordered" evidence="1">
    <location>
        <begin position="59"/>
        <end position="104"/>
    </location>
</feature>
<keyword evidence="2" id="KW-0812">Transmembrane</keyword>
<feature type="domain" description="Putative host cell surface-exposed lipoprotein Ltp-like HTH region" evidence="3">
    <location>
        <begin position="103"/>
        <end position="143"/>
    </location>
</feature>
<keyword evidence="2" id="KW-1133">Transmembrane helix</keyword>
<dbReference type="AlphaFoldDB" id="A0A2M9D3R5"/>
<keyword evidence="5" id="KW-1185">Reference proteome</keyword>
<reference evidence="4 5" key="1">
    <citation type="submission" date="2017-11" db="EMBL/GenBank/DDBJ databases">
        <title>Genomic Encyclopedia of Archaeal and Bacterial Type Strains, Phase II (KMG-II): From Individual Species to Whole Genera.</title>
        <authorList>
            <person name="Goeker M."/>
        </authorList>
    </citation>
    <scope>NUCLEOTIDE SEQUENCE [LARGE SCALE GENOMIC DNA]</scope>
    <source>
        <strain evidence="4 5">DSM 16400</strain>
    </source>
</reference>
<organism evidence="4 5">
    <name type="scientific">Salinibacterium amurskyense</name>
    <dbReference type="NCBI Taxonomy" id="205941"/>
    <lineage>
        <taxon>Bacteria</taxon>
        <taxon>Bacillati</taxon>
        <taxon>Actinomycetota</taxon>
        <taxon>Actinomycetes</taxon>
        <taxon>Micrococcales</taxon>
        <taxon>Microbacteriaceae</taxon>
        <taxon>Salinibacterium</taxon>
    </lineage>
</organism>
<comment type="caution">
    <text evidence="4">The sequence shown here is derived from an EMBL/GenBank/DDBJ whole genome shotgun (WGS) entry which is preliminary data.</text>
</comment>
<feature type="compositionally biased region" description="Low complexity" evidence="1">
    <location>
        <begin position="68"/>
        <end position="80"/>
    </location>
</feature>
<evidence type="ECO:0000313" key="5">
    <source>
        <dbReference type="Proteomes" id="UP000231742"/>
    </source>
</evidence>
<keyword evidence="2" id="KW-0472">Membrane</keyword>
<evidence type="ECO:0000313" key="4">
    <source>
        <dbReference type="EMBL" id="PJJ78840.1"/>
    </source>
</evidence>
<evidence type="ECO:0000259" key="3">
    <source>
        <dbReference type="Pfam" id="PF07553"/>
    </source>
</evidence>
<dbReference type="Pfam" id="PF07553">
    <property type="entry name" value="Lipoprotein_Ltp"/>
    <property type="match status" value="2"/>
</dbReference>
<accession>A0A2M9D3R5</accession>
<evidence type="ECO:0000256" key="1">
    <source>
        <dbReference type="SAM" id="MobiDB-lite"/>
    </source>
</evidence>
<dbReference type="InterPro" id="IPR011434">
    <property type="entry name" value="Ltp-like_HTH"/>
</dbReference>
<gene>
    <name evidence="4" type="ORF">CLV85_2420</name>
</gene>
<dbReference type="EMBL" id="PGFH01000002">
    <property type="protein sequence ID" value="PJJ78840.1"/>
    <property type="molecule type" value="Genomic_DNA"/>
</dbReference>
<feature type="transmembrane region" description="Helical" evidence="2">
    <location>
        <begin position="26"/>
        <end position="52"/>
    </location>
</feature>
<proteinExistence type="predicted"/>
<dbReference type="Gene3D" id="1.10.10.10">
    <property type="entry name" value="Winged helix-like DNA-binding domain superfamily/Winged helix DNA-binding domain"/>
    <property type="match status" value="2"/>
</dbReference>
<dbReference type="Proteomes" id="UP000231742">
    <property type="component" value="Unassembled WGS sequence"/>
</dbReference>
<sequence>MGFLLGAAAIVVSIFALKKQQNKALSIIGMGLGGLAALTSSITTILLIVGLASTPSSQSFDSELEPVASPSASPTSTPTAEVEPTQTPEPVAEPDKPTLTTSQSNAVQSGESYLDYTGFSRSGLIDQLEYEGYSTADATFAVDFIAPDWNHQAAVTAEAYLDYSSFSRQGLIDQLIYEGFSQAQAEYGVSEAGY</sequence>